<keyword evidence="2" id="KW-1185">Reference proteome</keyword>
<proteinExistence type="predicted"/>
<evidence type="ECO:0000313" key="2">
    <source>
        <dbReference type="Proteomes" id="UP000301424"/>
    </source>
</evidence>
<reference evidence="1 2" key="1">
    <citation type="submission" date="2019-02" db="EMBL/GenBank/DDBJ databases">
        <title>Complete genome sequence of Burkholderia cenocepacia phage BcepSauron.</title>
        <authorList>
            <person name="Park K."/>
            <person name="Gonzalez C."/>
            <person name="Liu M."/>
            <person name="Gill J."/>
        </authorList>
    </citation>
    <scope>NUCLEOTIDE SEQUENCE [LARGE SCALE GENOMIC DNA]</scope>
</reference>
<sequence length="71" mass="7837">MTSSSLHSIANTKVDNFDVRIVAFAFDLARCGINAKTIHAQAHEQFEGEVKAVVIENSIREAARRMAAQHL</sequence>
<dbReference type="Proteomes" id="UP000301424">
    <property type="component" value="Segment"/>
</dbReference>
<gene>
    <name evidence="1" type="ORF">BcepSauron_143</name>
</gene>
<protein>
    <submittedName>
        <fullName evidence="1">Uncharacterized protein</fullName>
    </submittedName>
</protein>
<evidence type="ECO:0000313" key="1">
    <source>
        <dbReference type="EMBL" id="QBQ74523.1"/>
    </source>
</evidence>
<accession>A0A482MMZ0</accession>
<dbReference type="EMBL" id="MK552141">
    <property type="protein sequence ID" value="QBQ74523.1"/>
    <property type="molecule type" value="Genomic_DNA"/>
</dbReference>
<name>A0A482MMZ0_9CAUD</name>
<organism evidence="1 2">
    <name type="scientific">Burkholderia phage BcepSauron</name>
    <dbReference type="NCBI Taxonomy" id="2530033"/>
    <lineage>
        <taxon>Viruses</taxon>
        <taxon>Duplodnaviria</taxon>
        <taxon>Heunggongvirae</taxon>
        <taxon>Uroviricota</taxon>
        <taxon>Caudoviricetes</taxon>
        <taxon>Sarumanvirus</taxon>
        <taxon>Sarumanvirus bcepsauron</taxon>
    </lineage>
</organism>